<dbReference type="InterPro" id="IPR056142">
    <property type="entry name" value="DUF7725"/>
</dbReference>
<sequence length="863" mass="95374">MEAPVGGGQGSRQQWRRVTDGSQGRERLLVDSSGNSSARLSGGGGGGGRPRSGGGDSAGHRRRRSSKNGRIFHPGSSGHSSDSDNNGGGPASPGELLSQTVGSEGDGAALYDELQKDHKPRSFPVLQSGLVAAATEAPEEVLEQRLHDIATQREQLQQAEVELRACFIARSEVIQMQNTFDEQSKQHSHIVVDLQEQLRDRDNRIHLLEERLEEQAQHLHTNQLKANEQVWVKDGLLRERSNEIAALRYEHENAVAEHKAAEARLDAEREDLLAQLEHLKGQVHEKERQVQEADEQNRTTQDLLLFKDSQLQDAQAWMARAQELNSYHVNANNTLHAELRDRSEQLNQLWIGYQRQLADMERYHTQVIQGLQLEVNEARGLNRINKIGPTPIMVGVSPVMPPPVHQFGLPHQSATSVTQSLPSLVPQSSLMQPHVLPSAMVPLQQLPLVSEQLPQQQQLQFHEHEARRQQQLGASLLSQLSTQPSEVLQQQPAMPEPGQSLYKEKLEPVSEQQQAELPIQQHHQPPVLQGPHTNERLQRSEQQSQSQKYGKAVQPQHQHQHQQAIPSPIQQLSQSAPLVKDEAQHHHDPSLSKPVSDKPELQNLVLTPMASQQDFPEANTKNVEPGPLDEKSLLGCLLRVVPTEPNAKIRISTTLPNRLGKLLAPLRWHDYRKQYGRLDEFVNSHPELFVIEGDYIHLKKGAHAVVSGTTTTVAGAAATTGPIAQPQLPPVVVSPVPQVAELQHSRSLKGSTKDTKIILAPQHEESGNAHKQRPPSPLRPKSSQSRQNHNTSMARNSVGNGTPTVAINSQHAPTGTDYAGNGLPSRNHHLAGFENGERVMPDKSTKGSGGNRQVNRFATGESQ</sequence>
<feature type="compositionally biased region" description="Polar residues" evidence="2">
    <location>
        <begin position="609"/>
        <end position="622"/>
    </location>
</feature>
<evidence type="ECO:0000313" key="4">
    <source>
        <dbReference type="EMBL" id="CAK9859191.1"/>
    </source>
</evidence>
<feature type="compositionally biased region" description="Low complexity" evidence="2">
    <location>
        <begin position="73"/>
        <end position="85"/>
    </location>
</feature>
<feature type="compositionally biased region" description="Polar residues" evidence="2">
    <location>
        <begin position="781"/>
        <end position="813"/>
    </location>
</feature>
<feature type="coiled-coil region" evidence="1">
    <location>
        <begin position="244"/>
        <end position="303"/>
    </location>
</feature>
<dbReference type="Pfam" id="PF24851">
    <property type="entry name" value="DUF7725"/>
    <property type="match status" value="1"/>
</dbReference>
<dbReference type="EMBL" id="OZ023711">
    <property type="protein sequence ID" value="CAK9859191.1"/>
    <property type="molecule type" value="Genomic_DNA"/>
</dbReference>
<evidence type="ECO:0000256" key="1">
    <source>
        <dbReference type="SAM" id="Coils"/>
    </source>
</evidence>
<organism evidence="4 5">
    <name type="scientific">Sphagnum jensenii</name>
    <dbReference type="NCBI Taxonomy" id="128206"/>
    <lineage>
        <taxon>Eukaryota</taxon>
        <taxon>Viridiplantae</taxon>
        <taxon>Streptophyta</taxon>
        <taxon>Embryophyta</taxon>
        <taxon>Bryophyta</taxon>
        <taxon>Sphagnophytina</taxon>
        <taxon>Sphagnopsida</taxon>
        <taxon>Sphagnales</taxon>
        <taxon>Sphagnaceae</taxon>
        <taxon>Sphagnum</taxon>
    </lineage>
</organism>
<feature type="compositionally biased region" description="Basic and acidic residues" evidence="2">
    <location>
        <begin position="579"/>
        <end position="597"/>
    </location>
</feature>
<reference evidence="4" key="1">
    <citation type="submission" date="2024-03" db="EMBL/GenBank/DDBJ databases">
        <authorList>
            <consortium name="ELIXIR-Norway"/>
            <consortium name="Elixir Norway"/>
        </authorList>
    </citation>
    <scope>NUCLEOTIDE SEQUENCE</scope>
</reference>
<feature type="compositionally biased region" description="Gly residues" evidence="2">
    <location>
        <begin position="1"/>
        <end position="10"/>
    </location>
</feature>
<evidence type="ECO:0000256" key="2">
    <source>
        <dbReference type="SAM" id="MobiDB-lite"/>
    </source>
</evidence>
<feature type="region of interest" description="Disordered" evidence="2">
    <location>
        <begin position="760"/>
        <end position="863"/>
    </location>
</feature>
<gene>
    <name evidence="4" type="ORF">CSSPJE1EN2_LOCUS2186</name>
</gene>
<feature type="compositionally biased region" description="Basic and acidic residues" evidence="2">
    <location>
        <begin position="835"/>
        <end position="845"/>
    </location>
</feature>
<dbReference type="PANTHER" id="PTHR35766:SF1">
    <property type="entry name" value="OS08G0543600 PROTEIN"/>
    <property type="match status" value="1"/>
</dbReference>
<evidence type="ECO:0000259" key="3">
    <source>
        <dbReference type="Pfam" id="PF24851"/>
    </source>
</evidence>
<accession>A0ABP1A9K6</accession>
<dbReference type="PANTHER" id="PTHR35766">
    <property type="entry name" value="OS08G0543600 PROTEIN"/>
    <property type="match status" value="1"/>
</dbReference>
<name>A0ABP1A9K6_9BRYO</name>
<proteinExistence type="predicted"/>
<evidence type="ECO:0000313" key="5">
    <source>
        <dbReference type="Proteomes" id="UP001497522"/>
    </source>
</evidence>
<feature type="compositionally biased region" description="Basic and acidic residues" evidence="2">
    <location>
        <begin position="17"/>
        <end position="29"/>
    </location>
</feature>
<keyword evidence="5" id="KW-1185">Reference proteome</keyword>
<feature type="domain" description="DUF7725" evidence="3">
    <location>
        <begin position="628"/>
        <end position="698"/>
    </location>
</feature>
<keyword evidence="1" id="KW-0175">Coiled coil</keyword>
<feature type="compositionally biased region" description="Polar residues" evidence="2">
    <location>
        <begin position="851"/>
        <end position="863"/>
    </location>
</feature>
<feature type="region of interest" description="Disordered" evidence="2">
    <location>
        <begin position="524"/>
        <end position="597"/>
    </location>
</feature>
<dbReference type="Proteomes" id="UP001497522">
    <property type="component" value="Chromosome 10"/>
</dbReference>
<protein>
    <recommendedName>
        <fullName evidence="3">DUF7725 domain-containing protein</fullName>
    </recommendedName>
</protein>
<feature type="compositionally biased region" description="Gly residues" evidence="2">
    <location>
        <begin position="41"/>
        <end position="57"/>
    </location>
</feature>
<feature type="region of interest" description="Disordered" evidence="2">
    <location>
        <begin position="1"/>
        <end position="102"/>
    </location>
</feature>
<feature type="region of interest" description="Disordered" evidence="2">
    <location>
        <begin position="608"/>
        <end position="627"/>
    </location>
</feature>
<feature type="compositionally biased region" description="Low complexity" evidence="2">
    <location>
        <begin position="554"/>
        <end position="571"/>
    </location>
</feature>